<dbReference type="InterPro" id="IPR036259">
    <property type="entry name" value="MFS_trans_sf"/>
</dbReference>
<dbReference type="CDD" id="cd06173">
    <property type="entry name" value="MFS_MefA_like"/>
    <property type="match status" value="1"/>
</dbReference>
<evidence type="ECO:0000256" key="1">
    <source>
        <dbReference type="ARBA" id="ARBA00004651"/>
    </source>
</evidence>
<feature type="transmembrane region" description="Helical" evidence="6">
    <location>
        <begin position="277"/>
        <end position="298"/>
    </location>
</feature>
<dbReference type="GO" id="GO:0005886">
    <property type="term" value="C:plasma membrane"/>
    <property type="evidence" value="ECO:0007669"/>
    <property type="project" value="UniProtKB-SubCell"/>
</dbReference>
<feature type="transmembrane region" description="Helical" evidence="6">
    <location>
        <begin position="366"/>
        <end position="385"/>
    </location>
</feature>
<evidence type="ECO:0000259" key="7">
    <source>
        <dbReference type="PROSITE" id="PS50850"/>
    </source>
</evidence>
<keyword evidence="3 6" id="KW-0812">Transmembrane</keyword>
<dbReference type="GO" id="GO:0022857">
    <property type="term" value="F:transmembrane transporter activity"/>
    <property type="evidence" value="ECO:0007669"/>
    <property type="project" value="InterPro"/>
</dbReference>
<dbReference type="SUPFAM" id="SSF103473">
    <property type="entry name" value="MFS general substrate transporter"/>
    <property type="match status" value="1"/>
</dbReference>
<evidence type="ECO:0000256" key="4">
    <source>
        <dbReference type="ARBA" id="ARBA00022989"/>
    </source>
</evidence>
<keyword evidence="2" id="KW-1003">Cell membrane</keyword>
<feature type="transmembrane region" description="Helical" evidence="6">
    <location>
        <begin position="101"/>
        <end position="121"/>
    </location>
</feature>
<feature type="domain" description="Major facilitator superfamily (MFS) profile" evidence="7">
    <location>
        <begin position="35"/>
        <end position="419"/>
    </location>
</feature>
<evidence type="ECO:0000256" key="2">
    <source>
        <dbReference type="ARBA" id="ARBA00022475"/>
    </source>
</evidence>
<reference evidence="8 9" key="1">
    <citation type="submission" date="2018-06" db="EMBL/GenBank/DDBJ databases">
        <authorList>
            <consortium name="Pathogen Informatics"/>
            <person name="Doyle S."/>
        </authorList>
    </citation>
    <scope>NUCLEOTIDE SEQUENCE [LARGE SCALE GENOMIC DNA]</scope>
    <source>
        <strain evidence="8 9">NCTC12119</strain>
    </source>
</reference>
<proteinExistence type="predicted"/>
<evidence type="ECO:0000313" key="9">
    <source>
        <dbReference type="Proteomes" id="UP000255528"/>
    </source>
</evidence>
<protein>
    <submittedName>
        <fullName evidence="8">Enterobactin exporter EntS</fullName>
    </submittedName>
</protein>
<gene>
    <name evidence="8" type="primary">entS_1</name>
    <name evidence="8" type="ORF">NCTC12119_00091</name>
</gene>
<feature type="transmembrane region" description="Helical" evidence="6">
    <location>
        <begin position="331"/>
        <end position="354"/>
    </location>
</feature>
<dbReference type="PANTHER" id="PTHR23513:SF11">
    <property type="entry name" value="STAPHYLOFERRIN A TRANSPORTER"/>
    <property type="match status" value="1"/>
</dbReference>
<feature type="transmembrane region" description="Helical" evidence="6">
    <location>
        <begin position="397"/>
        <end position="418"/>
    </location>
</feature>
<comment type="subcellular location">
    <subcellularLocation>
        <location evidence="1">Cell membrane</location>
        <topology evidence="1">Multi-pass membrane protein</topology>
    </subcellularLocation>
</comment>
<dbReference type="AlphaFoldDB" id="A0A381C446"/>
<dbReference type="PANTHER" id="PTHR23513">
    <property type="entry name" value="INTEGRAL MEMBRANE EFFLUX PROTEIN-RELATED"/>
    <property type="match status" value="1"/>
</dbReference>
<dbReference type="PROSITE" id="PS50850">
    <property type="entry name" value="MFS"/>
    <property type="match status" value="1"/>
</dbReference>
<feature type="transmembrane region" description="Helical" evidence="6">
    <location>
        <begin position="305"/>
        <end position="325"/>
    </location>
</feature>
<keyword evidence="5 6" id="KW-0472">Membrane</keyword>
<sequence>MGLGICLGVRTGFGCKLMSRESAALPSKRAFHYASFRNLFFARLLTVLGNGIAPIALAFAVLDMGGTAADLGIVIASRSVFNVAFLLIGGVLADRYARSKVLLYSSVIAAVSQAVVACLVLDGSATIALLAVLGAINGAAAGASLPASQSMVPQTVPVHSLREANAFIQLGIYGGTVLGASLGGVLISVMGPGWGLAVDALGFAASAPLYLMIRIHSIQPQGSQSNILQDLKDGWTEFISRSWVWAIVVQFTIVNAAFSGVMMILGPVVADATFGRAGWGMAIAAQSAGLIVGSVIALRWRPRRDLLIGTILTAFCAGPIVVLALLPSTPILMVVFFIAGVGFGLFGVAWAQSLQTHIPPEKLARVYAYDALGSFVAIPVGELAAGPLAMHYGNEKVLLACAVAVLLATFAASFTPSIRRLDNAAQVRQHQV</sequence>
<dbReference type="EMBL" id="UIGI01000001">
    <property type="protein sequence ID" value="SUW61693.1"/>
    <property type="molecule type" value="Genomic_DNA"/>
</dbReference>
<dbReference type="InterPro" id="IPR011701">
    <property type="entry name" value="MFS"/>
</dbReference>
<feature type="transmembrane region" description="Helical" evidence="6">
    <location>
        <begin position="193"/>
        <end position="213"/>
    </location>
</feature>
<keyword evidence="4 6" id="KW-1133">Transmembrane helix</keyword>
<feature type="transmembrane region" description="Helical" evidence="6">
    <location>
        <begin position="166"/>
        <end position="187"/>
    </location>
</feature>
<feature type="transmembrane region" description="Helical" evidence="6">
    <location>
        <begin position="39"/>
        <end position="62"/>
    </location>
</feature>
<evidence type="ECO:0000256" key="3">
    <source>
        <dbReference type="ARBA" id="ARBA00022692"/>
    </source>
</evidence>
<organism evidence="8 9">
    <name type="scientific">Buttiauxella agrestis</name>
    <dbReference type="NCBI Taxonomy" id="82977"/>
    <lineage>
        <taxon>Bacteria</taxon>
        <taxon>Pseudomonadati</taxon>
        <taxon>Pseudomonadota</taxon>
        <taxon>Gammaproteobacteria</taxon>
        <taxon>Enterobacterales</taxon>
        <taxon>Enterobacteriaceae</taxon>
        <taxon>Buttiauxella</taxon>
    </lineage>
</organism>
<evidence type="ECO:0000256" key="6">
    <source>
        <dbReference type="SAM" id="Phobius"/>
    </source>
</evidence>
<feature type="transmembrane region" description="Helical" evidence="6">
    <location>
        <begin position="127"/>
        <end position="145"/>
    </location>
</feature>
<name>A0A381C446_9ENTR</name>
<evidence type="ECO:0000313" key="8">
    <source>
        <dbReference type="EMBL" id="SUW61693.1"/>
    </source>
</evidence>
<feature type="transmembrane region" description="Helical" evidence="6">
    <location>
        <begin position="243"/>
        <end position="265"/>
    </location>
</feature>
<accession>A0A381C446</accession>
<feature type="transmembrane region" description="Helical" evidence="6">
    <location>
        <begin position="68"/>
        <end position="89"/>
    </location>
</feature>
<evidence type="ECO:0000256" key="5">
    <source>
        <dbReference type="ARBA" id="ARBA00023136"/>
    </source>
</evidence>
<dbReference type="InterPro" id="IPR020846">
    <property type="entry name" value="MFS_dom"/>
</dbReference>
<dbReference type="Gene3D" id="1.20.1250.20">
    <property type="entry name" value="MFS general substrate transporter like domains"/>
    <property type="match status" value="1"/>
</dbReference>
<dbReference type="Pfam" id="PF07690">
    <property type="entry name" value="MFS_1"/>
    <property type="match status" value="1"/>
</dbReference>
<dbReference type="Proteomes" id="UP000255528">
    <property type="component" value="Unassembled WGS sequence"/>
</dbReference>